<dbReference type="CDD" id="cd17546">
    <property type="entry name" value="REC_hyHK_CKI1_RcsC-like"/>
    <property type="match status" value="1"/>
</dbReference>
<dbReference type="InterPro" id="IPR036388">
    <property type="entry name" value="WH-like_DNA-bd_sf"/>
</dbReference>
<name>W7I6V8_9PEZI</name>
<dbReference type="GO" id="GO:0005634">
    <property type="term" value="C:nucleus"/>
    <property type="evidence" value="ECO:0007669"/>
    <property type="project" value="UniProtKB-SubCell"/>
</dbReference>
<evidence type="ECO:0000256" key="2">
    <source>
        <dbReference type="ARBA" id="ARBA00023015"/>
    </source>
</evidence>
<evidence type="ECO:0000259" key="8">
    <source>
        <dbReference type="PROSITE" id="PS50110"/>
    </source>
</evidence>
<dbReference type="HOGENOM" id="CLU_008776_3_1_1"/>
<dbReference type="GO" id="GO:0000160">
    <property type="term" value="P:phosphorelay signal transduction system"/>
    <property type="evidence" value="ECO:0007669"/>
    <property type="project" value="InterPro"/>
</dbReference>
<dbReference type="PROSITE" id="PS50110">
    <property type="entry name" value="RESPONSE_REGULATORY"/>
    <property type="match status" value="1"/>
</dbReference>
<dbReference type="Gene3D" id="3.40.50.2300">
    <property type="match status" value="1"/>
</dbReference>
<organism evidence="9 10">
    <name type="scientific">Drechslerella stenobrocha 248</name>
    <dbReference type="NCBI Taxonomy" id="1043628"/>
    <lineage>
        <taxon>Eukaryota</taxon>
        <taxon>Fungi</taxon>
        <taxon>Dikarya</taxon>
        <taxon>Ascomycota</taxon>
        <taxon>Pezizomycotina</taxon>
        <taxon>Orbiliomycetes</taxon>
        <taxon>Orbiliales</taxon>
        <taxon>Orbiliaceae</taxon>
        <taxon>Drechslerella</taxon>
    </lineage>
</organism>
<dbReference type="OrthoDB" id="424572at2759"/>
<keyword evidence="10" id="KW-1185">Reference proteome</keyword>
<dbReference type="FunFam" id="3.40.50.2300:FF:000212">
    <property type="entry name" value="Stress response regulator/HFS transcription factor"/>
    <property type="match status" value="1"/>
</dbReference>
<feature type="modified residue" description="4-aspartylphosphate" evidence="6">
    <location>
        <position position="340"/>
    </location>
</feature>
<feature type="domain" description="Response regulatory" evidence="8">
    <location>
        <begin position="288"/>
        <end position="408"/>
    </location>
</feature>
<proteinExistence type="predicted"/>
<dbReference type="GO" id="GO:0043565">
    <property type="term" value="F:sequence-specific DNA binding"/>
    <property type="evidence" value="ECO:0007669"/>
    <property type="project" value="InterPro"/>
</dbReference>
<dbReference type="Gene3D" id="1.10.10.10">
    <property type="entry name" value="Winged helix-like DNA-binding domain superfamily/Winged helix DNA-binding domain"/>
    <property type="match status" value="1"/>
</dbReference>
<dbReference type="PRINTS" id="PR00056">
    <property type="entry name" value="HSFDOMAIN"/>
</dbReference>
<feature type="region of interest" description="Disordered" evidence="7">
    <location>
        <begin position="547"/>
        <end position="587"/>
    </location>
</feature>
<evidence type="ECO:0000256" key="6">
    <source>
        <dbReference type="PROSITE-ProRule" id="PRU00169"/>
    </source>
</evidence>
<dbReference type="InterPro" id="IPR001789">
    <property type="entry name" value="Sig_transdc_resp-reg_receiver"/>
</dbReference>
<dbReference type="InterPro" id="IPR011006">
    <property type="entry name" value="CheY-like_superfamily"/>
</dbReference>
<dbReference type="PANTHER" id="PTHR10015">
    <property type="entry name" value="HEAT SHOCK TRANSCRIPTION FACTOR"/>
    <property type="match status" value="1"/>
</dbReference>
<comment type="subcellular location">
    <subcellularLocation>
        <location evidence="1">Nucleus</location>
    </subcellularLocation>
</comment>
<keyword evidence="6" id="KW-0597">Phosphoprotein</keyword>
<accession>W7I6V8</accession>
<dbReference type="Proteomes" id="UP000024837">
    <property type="component" value="Unassembled WGS sequence"/>
</dbReference>
<keyword evidence="4" id="KW-0804">Transcription</keyword>
<feature type="region of interest" description="Disordered" evidence="7">
    <location>
        <begin position="412"/>
        <end position="438"/>
    </location>
</feature>
<sequence length="587" mass="63880">MDAGEGGSGGKGTALTAGNGADFVKKLYRMLSEEKHQAVVRWSETGQSFIVYDNNDFTKNVLPQHFKHSNFASFVRQLNKYDFHKVRANEDSVPPGPNGDQAWEFHHPQFRRGNDNNLEGIKRKAPSQRQKKESEEPQVSAEAQAVIMQLQNRLEDVVLRAEDLSRKYHSSIHEIYSLNARMSRLEEILGRFMRTGQVPQDTGPDGGYQQQQQSHGHPNGYGEMNGNGMAADAFTLSGFGNTASQSGIALDATDPQVSTTFRQEMRRPQGLRKKSTGFVAPRWRQTPKVLLVEDDATCRKIGLKFLEATGCKGYFACDGFEAVRKIQDAGDHGYDMILMDIIMPHLDGVSTCHIIRTTRPDRQDPPIIAMTSNIRSTDINVYFNAGMIDVLPKPFTRDGLLQMLQKYLNRLRDDPSDSAVPHSGRPTNGSSLPPLPPYSVASAAASKLDSKATTSPVLKIEYDAAPTSHPDDDDDHTTNGAHDTPDSSLEVVPPSSSIIAVAGHHAHHHNGGASGADAPAGDYTDMLNASAGIYTGSLGGLGPGPAQGVGPSVGASPRGAMRRPMEAAVPDEYSDSRMKRMRFSGAT</sequence>
<dbReference type="PANTHER" id="PTHR10015:SF361">
    <property type="entry name" value="TRANSCRIPTION FACTOR SKN7"/>
    <property type="match status" value="1"/>
</dbReference>
<evidence type="ECO:0000256" key="5">
    <source>
        <dbReference type="ARBA" id="ARBA00023242"/>
    </source>
</evidence>
<feature type="region of interest" description="Disordered" evidence="7">
    <location>
        <begin position="110"/>
        <end position="140"/>
    </location>
</feature>
<dbReference type="SMART" id="SM00415">
    <property type="entry name" value="HSF"/>
    <property type="match status" value="1"/>
</dbReference>
<feature type="region of interest" description="Disordered" evidence="7">
    <location>
        <begin position="464"/>
        <end position="492"/>
    </location>
</feature>
<dbReference type="Pfam" id="PF00447">
    <property type="entry name" value="HSF_DNA-bind"/>
    <property type="match status" value="1"/>
</dbReference>
<feature type="region of interest" description="Disordered" evidence="7">
    <location>
        <begin position="196"/>
        <end position="222"/>
    </location>
</feature>
<dbReference type="Pfam" id="PF00072">
    <property type="entry name" value="Response_reg"/>
    <property type="match status" value="1"/>
</dbReference>
<evidence type="ECO:0000313" key="10">
    <source>
        <dbReference type="Proteomes" id="UP000024837"/>
    </source>
</evidence>
<gene>
    <name evidence="9" type="ORF">DRE_02870</name>
</gene>
<dbReference type="SUPFAM" id="SSF52172">
    <property type="entry name" value="CheY-like"/>
    <property type="match status" value="1"/>
</dbReference>
<dbReference type="GO" id="GO:0003700">
    <property type="term" value="F:DNA-binding transcription factor activity"/>
    <property type="evidence" value="ECO:0007669"/>
    <property type="project" value="InterPro"/>
</dbReference>
<evidence type="ECO:0000256" key="7">
    <source>
        <dbReference type="SAM" id="MobiDB-lite"/>
    </source>
</evidence>
<dbReference type="PROSITE" id="PS00434">
    <property type="entry name" value="HSF_DOMAIN"/>
    <property type="match status" value="1"/>
</dbReference>
<evidence type="ECO:0000313" key="9">
    <source>
        <dbReference type="EMBL" id="EWC47988.1"/>
    </source>
</evidence>
<dbReference type="AlphaFoldDB" id="W7I6V8"/>
<dbReference type="SUPFAM" id="SSF46785">
    <property type="entry name" value="Winged helix' DNA-binding domain"/>
    <property type="match status" value="1"/>
</dbReference>
<protein>
    <recommendedName>
        <fullName evidence="8">Response regulatory domain-containing protein</fullName>
    </recommendedName>
</protein>
<dbReference type="SMART" id="SM00448">
    <property type="entry name" value="REC"/>
    <property type="match status" value="1"/>
</dbReference>
<keyword evidence="2" id="KW-0805">Transcription regulation</keyword>
<dbReference type="FunFam" id="1.10.10.10:FF:000027">
    <property type="entry name" value="Heat shock transcription factor 1"/>
    <property type="match status" value="1"/>
</dbReference>
<evidence type="ECO:0000256" key="3">
    <source>
        <dbReference type="ARBA" id="ARBA00023125"/>
    </source>
</evidence>
<reference evidence="9 10" key="1">
    <citation type="submission" date="2013-05" db="EMBL/GenBank/DDBJ databases">
        <title>Drechslerella stenobrocha genome reveals carnivorous origination and mechanical trapping mechanism of predatory fungi.</title>
        <authorList>
            <person name="Liu X."/>
            <person name="Zhang W."/>
            <person name="Liu K."/>
        </authorList>
    </citation>
    <scope>NUCLEOTIDE SEQUENCE [LARGE SCALE GENOMIC DNA]</scope>
    <source>
        <strain evidence="9 10">248</strain>
    </source>
</reference>
<dbReference type="InterPro" id="IPR000232">
    <property type="entry name" value="HSF_DNA-bd"/>
</dbReference>
<evidence type="ECO:0000256" key="4">
    <source>
        <dbReference type="ARBA" id="ARBA00023163"/>
    </source>
</evidence>
<dbReference type="EMBL" id="KI966407">
    <property type="protein sequence ID" value="EWC47988.1"/>
    <property type="molecule type" value="Genomic_DNA"/>
</dbReference>
<evidence type="ECO:0000256" key="1">
    <source>
        <dbReference type="ARBA" id="ARBA00004123"/>
    </source>
</evidence>
<keyword evidence="3" id="KW-0238">DNA-binding</keyword>
<dbReference type="InterPro" id="IPR036390">
    <property type="entry name" value="WH_DNA-bd_sf"/>
</dbReference>
<keyword evidence="5" id="KW-0539">Nucleus</keyword>